<evidence type="ECO:0000256" key="3">
    <source>
        <dbReference type="ARBA" id="ARBA00022741"/>
    </source>
</evidence>
<keyword evidence="5 7" id="KW-0067">ATP-binding</keyword>
<feature type="binding site" evidence="7">
    <location>
        <begin position="13"/>
        <end position="18"/>
    </location>
    <ligand>
        <name>ATP</name>
        <dbReference type="ChEBI" id="CHEBI:30616"/>
    </ligand>
</feature>
<dbReference type="PRINTS" id="PR01100">
    <property type="entry name" value="SHIKIMTKNASE"/>
</dbReference>
<feature type="binding site" evidence="7">
    <location>
        <position position="80"/>
    </location>
    <ligand>
        <name>substrate</name>
    </ligand>
</feature>
<evidence type="ECO:0000256" key="2">
    <source>
        <dbReference type="ARBA" id="ARBA00022679"/>
    </source>
</evidence>
<evidence type="ECO:0000256" key="5">
    <source>
        <dbReference type="ARBA" id="ARBA00022840"/>
    </source>
</evidence>
<dbReference type="SUPFAM" id="SSF52540">
    <property type="entry name" value="P-loop containing nucleoside triphosphate hydrolases"/>
    <property type="match status" value="1"/>
</dbReference>
<protein>
    <recommendedName>
        <fullName evidence="7">Shikimate kinase</fullName>
        <shortName evidence="7">SK</shortName>
        <ecNumber evidence="7">2.7.1.71</ecNumber>
    </recommendedName>
</protein>
<dbReference type="AlphaFoldDB" id="A0A1H8TM10"/>
<keyword evidence="1 7" id="KW-0028">Amino-acid biosynthesis</keyword>
<evidence type="ECO:0000313" key="8">
    <source>
        <dbReference type="EMBL" id="SEO91603.1"/>
    </source>
</evidence>
<dbReference type="InterPro" id="IPR031322">
    <property type="entry name" value="Shikimate/glucono_kinase"/>
</dbReference>
<dbReference type="UniPathway" id="UPA00053">
    <property type="reaction ID" value="UER00088"/>
</dbReference>
<evidence type="ECO:0000256" key="7">
    <source>
        <dbReference type="HAMAP-Rule" id="MF_00109"/>
    </source>
</evidence>
<comment type="cofactor">
    <cofactor evidence="7">
        <name>Mg(2+)</name>
        <dbReference type="ChEBI" id="CHEBI:18420"/>
    </cofactor>
    <text evidence="7">Binds 1 Mg(2+) ion per subunit.</text>
</comment>
<evidence type="ECO:0000256" key="6">
    <source>
        <dbReference type="ARBA" id="ARBA00023141"/>
    </source>
</evidence>
<comment type="similarity">
    <text evidence="7">Belongs to the shikimate kinase family.</text>
</comment>
<dbReference type="HAMAP" id="MF_00109">
    <property type="entry name" value="Shikimate_kinase"/>
    <property type="match status" value="1"/>
</dbReference>
<dbReference type="PANTHER" id="PTHR21087:SF16">
    <property type="entry name" value="SHIKIMATE KINASE 1, CHLOROPLASTIC"/>
    <property type="match status" value="1"/>
</dbReference>
<dbReference type="EC" id="2.7.1.71" evidence="7"/>
<dbReference type="Pfam" id="PF01202">
    <property type="entry name" value="SKI"/>
    <property type="match status" value="1"/>
</dbReference>
<dbReference type="Proteomes" id="UP000199657">
    <property type="component" value="Unassembled WGS sequence"/>
</dbReference>
<keyword evidence="3 7" id="KW-0547">Nucleotide-binding</keyword>
<keyword evidence="6 7" id="KW-0057">Aromatic amino acid biosynthesis</keyword>
<dbReference type="InterPro" id="IPR027417">
    <property type="entry name" value="P-loop_NTPase"/>
</dbReference>
<proteinExistence type="inferred from homology"/>
<dbReference type="GO" id="GO:0005829">
    <property type="term" value="C:cytosol"/>
    <property type="evidence" value="ECO:0007669"/>
    <property type="project" value="TreeGrafter"/>
</dbReference>
<dbReference type="RefSeq" id="WP_171909902.1">
    <property type="nucleotide sequence ID" value="NZ_FOEG01000004.1"/>
</dbReference>
<dbReference type="GO" id="GO:0005524">
    <property type="term" value="F:ATP binding"/>
    <property type="evidence" value="ECO:0007669"/>
    <property type="project" value="UniProtKB-UniRule"/>
</dbReference>
<evidence type="ECO:0000256" key="4">
    <source>
        <dbReference type="ARBA" id="ARBA00022777"/>
    </source>
</evidence>
<keyword evidence="7" id="KW-0479">Metal-binding</keyword>
<dbReference type="STRING" id="406100.SAMN04488052_104288"/>
<evidence type="ECO:0000313" key="9">
    <source>
        <dbReference type="Proteomes" id="UP000199657"/>
    </source>
</evidence>
<reference evidence="8 9" key="1">
    <citation type="submission" date="2016-10" db="EMBL/GenBank/DDBJ databases">
        <authorList>
            <person name="de Groot N.N."/>
        </authorList>
    </citation>
    <scope>NUCLEOTIDE SEQUENCE [LARGE SCALE GENOMIC DNA]</scope>
    <source>
        <strain evidence="8 9">CGMCC 1.6291</strain>
    </source>
</reference>
<keyword evidence="2 7" id="KW-0808">Transferase</keyword>
<feature type="binding site" evidence="7">
    <location>
        <position position="17"/>
    </location>
    <ligand>
        <name>Mg(2+)</name>
        <dbReference type="ChEBI" id="CHEBI:18420"/>
    </ligand>
</feature>
<dbReference type="Gene3D" id="3.40.50.300">
    <property type="entry name" value="P-loop containing nucleotide triphosphate hydrolases"/>
    <property type="match status" value="1"/>
</dbReference>
<dbReference type="InterPro" id="IPR000623">
    <property type="entry name" value="Shikimate_kinase/TSH1"/>
</dbReference>
<dbReference type="GO" id="GO:0008652">
    <property type="term" value="P:amino acid biosynthetic process"/>
    <property type="evidence" value="ECO:0007669"/>
    <property type="project" value="UniProtKB-KW"/>
</dbReference>
<name>A0A1H8TM10_9GAMM</name>
<evidence type="ECO:0000256" key="1">
    <source>
        <dbReference type="ARBA" id="ARBA00022605"/>
    </source>
</evidence>
<accession>A0A1H8TM10</accession>
<dbReference type="GO" id="GO:0004765">
    <property type="term" value="F:shikimate kinase activity"/>
    <property type="evidence" value="ECO:0007669"/>
    <property type="project" value="UniProtKB-UniRule"/>
</dbReference>
<comment type="catalytic activity">
    <reaction evidence="7">
        <text>shikimate + ATP = 3-phosphoshikimate + ADP + H(+)</text>
        <dbReference type="Rhea" id="RHEA:13121"/>
        <dbReference type="ChEBI" id="CHEBI:15378"/>
        <dbReference type="ChEBI" id="CHEBI:30616"/>
        <dbReference type="ChEBI" id="CHEBI:36208"/>
        <dbReference type="ChEBI" id="CHEBI:145989"/>
        <dbReference type="ChEBI" id="CHEBI:456216"/>
        <dbReference type="EC" id="2.7.1.71"/>
    </reaction>
</comment>
<organism evidence="8 9">
    <name type="scientific">Aquisalimonas asiatica</name>
    <dbReference type="NCBI Taxonomy" id="406100"/>
    <lineage>
        <taxon>Bacteria</taxon>
        <taxon>Pseudomonadati</taxon>
        <taxon>Pseudomonadota</taxon>
        <taxon>Gammaproteobacteria</taxon>
        <taxon>Chromatiales</taxon>
        <taxon>Ectothiorhodospiraceae</taxon>
        <taxon>Aquisalimonas</taxon>
    </lineage>
</organism>
<sequence>MDTHNLILIGMPGSGKSTVGRVLANALDMAFVDTDALVEQRRGVSLQAIVDAEGPEGVLCAEADEALRLDCRDTVIATGGSMVYSETAMKALEQLGPIIWLDVPLETLKTRVGSGDQRGLAMRPDQGLADLATERLPLYQRHATLRIDCNGLSPEEVSAAIVSRLSVRTGT</sequence>
<dbReference type="GO" id="GO:0000287">
    <property type="term" value="F:magnesium ion binding"/>
    <property type="evidence" value="ECO:0007669"/>
    <property type="project" value="UniProtKB-UniRule"/>
</dbReference>
<dbReference type="CDD" id="cd00464">
    <property type="entry name" value="SK"/>
    <property type="match status" value="1"/>
</dbReference>
<keyword evidence="4 7" id="KW-0418">Kinase</keyword>
<gene>
    <name evidence="7" type="primary">aroK</name>
    <name evidence="8" type="ORF">SAMN04488052_104288</name>
</gene>
<dbReference type="GO" id="GO:0009423">
    <property type="term" value="P:chorismate biosynthetic process"/>
    <property type="evidence" value="ECO:0007669"/>
    <property type="project" value="UniProtKB-UniRule"/>
</dbReference>
<dbReference type="EMBL" id="FOEG01000004">
    <property type="protein sequence ID" value="SEO91603.1"/>
    <property type="molecule type" value="Genomic_DNA"/>
</dbReference>
<feature type="binding site" evidence="7">
    <location>
        <position position="118"/>
    </location>
    <ligand>
        <name>ATP</name>
        <dbReference type="ChEBI" id="CHEBI:30616"/>
    </ligand>
</feature>
<keyword evidence="7" id="KW-0963">Cytoplasm</keyword>
<comment type="function">
    <text evidence="7">Catalyzes the specific phosphorylation of the 3-hydroxyl group of shikimic acid using ATP as a cosubstrate.</text>
</comment>
<comment type="subunit">
    <text evidence="7">Monomer.</text>
</comment>
<feature type="binding site" evidence="7">
    <location>
        <position position="35"/>
    </location>
    <ligand>
        <name>substrate</name>
    </ligand>
</feature>
<keyword evidence="7" id="KW-0460">Magnesium</keyword>
<dbReference type="PANTHER" id="PTHR21087">
    <property type="entry name" value="SHIKIMATE KINASE"/>
    <property type="match status" value="1"/>
</dbReference>
<comment type="pathway">
    <text evidence="7">Metabolic intermediate biosynthesis; chorismate biosynthesis; chorismate from D-erythrose 4-phosphate and phosphoenolpyruvate: step 5/7.</text>
</comment>
<feature type="binding site" evidence="7">
    <location>
        <position position="135"/>
    </location>
    <ligand>
        <name>substrate</name>
    </ligand>
</feature>
<dbReference type="GO" id="GO:0009073">
    <property type="term" value="P:aromatic amino acid family biosynthetic process"/>
    <property type="evidence" value="ECO:0007669"/>
    <property type="project" value="UniProtKB-KW"/>
</dbReference>
<comment type="subcellular location">
    <subcellularLocation>
        <location evidence="7">Cytoplasm</location>
    </subcellularLocation>
</comment>
<comment type="caution">
    <text evidence="7">Lacks conserved residue(s) required for the propagation of feature annotation.</text>
</comment>
<keyword evidence="9" id="KW-1185">Reference proteome</keyword>